<protein>
    <submittedName>
        <fullName evidence="1">Uncharacterized protein</fullName>
    </submittedName>
</protein>
<name>A0A937FXS2_9BACT</name>
<gene>
    <name evidence="1" type="ORF">JMN32_10340</name>
</gene>
<evidence type="ECO:0000313" key="1">
    <source>
        <dbReference type="EMBL" id="MBL6446712.1"/>
    </source>
</evidence>
<organism evidence="1 2">
    <name type="scientific">Fulvivirga marina</name>
    <dbReference type="NCBI Taxonomy" id="2494733"/>
    <lineage>
        <taxon>Bacteria</taxon>
        <taxon>Pseudomonadati</taxon>
        <taxon>Bacteroidota</taxon>
        <taxon>Cytophagia</taxon>
        <taxon>Cytophagales</taxon>
        <taxon>Fulvivirgaceae</taxon>
        <taxon>Fulvivirga</taxon>
    </lineage>
</organism>
<sequence>MERILLSTYLLKIRDNSSNDQILSHFNGTDDFIDFFDNFLNHIYENIGAVSEASDNSTKHLTLDTPHSLNRNDRTAYGFFSSGISGDQYKIKDVQTQNELLSVERNHAAYRDIFFYVSMPRNRDSAALVLQRKSKFGIKGLLDKSLNRYLKERGYQIYKVHVNNILHGQVYRHMMTNGKLNKVDLIKRRIPASIEQYYQNGGNLNQIPGTLKTSMMSPKGLPQTFKEFVDRLFTNPRRERIEIAGIDDEFDEVEFELELDGKKKSFYVAQRHKIQPDIDVTNDLEFENGQPTTASLLAQSIELVRDIININPNHVVQN</sequence>
<dbReference type="Proteomes" id="UP000614216">
    <property type="component" value="Unassembled WGS sequence"/>
</dbReference>
<accession>A0A937FXS2</accession>
<keyword evidence="2" id="KW-1185">Reference proteome</keyword>
<dbReference type="AlphaFoldDB" id="A0A937FXS2"/>
<proteinExistence type="predicted"/>
<comment type="caution">
    <text evidence="1">The sequence shown here is derived from an EMBL/GenBank/DDBJ whole genome shotgun (WGS) entry which is preliminary data.</text>
</comment>
<dbReference type="RefSeq" id="WP_202856249.1">
    <property type="nucleotide sequence ID" value="NZ_JAEUGD010000031.1"/>
</dbReference>
<reference evidence="1" key="1">
    <citation type="submission" date="2021-01" db="EMBL/GenBank/DDBJ databases">
        <title>Fulvivirga kasyanovii gen. nov., sp nov., a novel member of the phylum Bacteroidetes isolated from seawater in a mussel farm.</title>
        <authorList>
            <person name="Zhao L.-H."/>
            <person name="Wang Z.-J."/>
        </authorList>
    </citation>
    <scope>NUCLEOTIDE SEQUENCE</scope>
    <source>
        <strain evidence="1">29W222</strain>
    </source>
</reference>
<evidence type="ECO:0000313" key="2">
    <source>
        <dbReference type="Proteomes" id="UP000614216"/>
    </source>
</evidence>
<dbReference type="EMBL" id="JAEUGD010000031">
    <property type="protein sequence ID" value="MBL6446712.1"/>
    <property type="molecule type" value="Genomic_DNA"/>
</dbReference>